<dbReference type="AlphaFoldDB" id="A0A0K0FUK4"/>
<protein>
    <submittedName>
        <fullName evidence="2">Uncharacterized protein</fullName>
    </submittedName>
</protein>
<name>A0A0K0FUK4_STRVS</name>
<keyword evidence="1" id="KW-1185">Reference proteome</keyword>
<reference evidence="1" key="1">
    <citation type="submission" date="2014-07" db="EMBL/GenBank/DDBJ databases">
        <authorList>
            <person name="Martin A.A"/>
            <person name="De Silva N."/>
        </authorList>
    </citation>
    <scope>NUCLEOTIDE SEQUENCE</scope>
</reference>
<sequence length="83" mass="9593">MQRLGDVTFINTKLNFSNYKDYAKIVVTPSENLTHVRIDQKRGTNIIKSGIVAIFVENNLNLQFSMIIVDNETDDFYTKIIDH</sequence>
<reference evidence="2" key="2">
    <citation type="submission" date="2015-08" db="UniProtKB">
        <authorList>
            <consortium name="WormBaseParasite"/>
        </authorList>
    </citation>
    <scope>IDENTIFICATION</scope>
</reference>
<organism evidence="1 2">
    <name type="scientific">Strongyloides venezuelensis</name>
    <name type="common">Threadworm</name>
    <dbReference type="NCBI Taxonomy" id="75913"/>
    <lineage>
        <taxon>Eukaryota</taxon>
        <taxon>Metazoa</taxon>
        <taxon>Ecdysozoa</taxon>
        <taxon>Nematoda</taxon>
        <taxon>Chromadorea</taxon>
        <taxon>Rhabditida</taxon>
        <taxon>Tylenchina</taxon>
        <taxon>Panagrolaimomorpha</taxon>
        <taxon>Strongyloidoidea</taxon>
        <taxon>Strongyloididae</taxon>
        <taxon>Strongyloides</taxon>
    </lineage>
</organism>
<proteinExistence type="predicted"/>
<evidence type="ECO:0000313" key="1">
    <source>
        <dbReference type="Proteomes" id="UP000035680"/>
    </source>
</evidence>
<dbReference type="Proteomes" id="UP000035680">
    <property type="component" value="Unassembled WGS sequence"/>
</dbReference>
<evidence type="ECO:0000313" key="2">
    <source>
        <dbReference type="WBParaSite" id="SVE_1601700.1"/>
    </source>
</evidence>
<dbReference type="WBParaSite" id="SVE_1601700.1">
    <property type="protein sequence ID" value="SVE_1601700.1"/>
    <property type="gene ID" value="SVE_1601700"/>
</dbReference>
<accession>A0A0K0FUK4</accession>